<dbReference type="EMBL" id="LR900687">
    <property type="protein sequence ID" value="CAD7246565.1"/>
    <property type="molecule type" value="Genomic_DNA"/>
</dbReference>
<keyword evidence="5" id="KW-1185">Reference proteome</keyword>
<evidence type="ECO:0000256" key="2">
    <source>
        <dbReference type="ARBA" id="ARBA00022729"/>
    </source>
</evidence>
<sequence length="271" mass="30244">MTQFLLIENEAVQELPEGVFGNVTFEAIIIFYAAVATVHPSALLPSKDRLYHVQIYFSGLADFPWEVLPELTHLYYLDLRNNYLTALPPVLSPSLTTLDLGGNRITRLESNWSAPNLTVLSFDYSPMSEVQHGFFWSLPNLQRFWCISCQLGQTILNGTLGFHSPALDLVSLEQSTISSLESHSITGFTADARIRLSKNQISELTEESFRPMLEVLSSGDGNIDLAENPVECRCSMAWIVLNPDFLGSVKGQCTNGTDFQDLDPEVFQDCI</sequence>
<reference evidence="4" key="1">
    <citation type="submission" date="2020-11" db="EMBL/GenBank/DDBJ databases">
        <authorList>
            <person name="Tran Van P."/>
        </authorList>
    </citation>
    <scope>NUCLEOTIDE SEQUENCE</scope>
</reference>
<dbReference type="InterPro" id="IPR050328">
    <property type="entry name" value="Dev_Immune_Receptor"/>
</dbReference>
<dbReference type="SUPFAM" id="SSF52058">
    <property type="entry name" value="L domain-like"/>
    <property type="match status" value="1"/>
</dbReference>
<evidence type="ECO:0000313" key="5">
    <source>
        <dbReference type="Proteomes" id="UP000677054"/>
    </source>
</evidence>
<accession>A0A7R8XG54</accession>
<dbReference type="AlphaFoldDB" id="A0A7R8XG54"/>
<protein>
    <submittedName>
        <fullName evidence="4">Uncharacterized protein</fullName>
    </submittedName>
</protein>
<dbReference type="PROSITE" id="PS51450">
    <property type="entry name" value="LRR"/>
    <property type="match status" value="1"/>
</dbReference>
<dbReference type="EMBL" id="CAJPEV010001170">
    <property type="protein sequence ID" value="CAG0891151.1"/>
    <property type="molecule type" value="Genomic_DNA"/>
</dbReference>
<dbReference type="InterPro" id="IPR032675">
    <property type="entry name" value="LRR_dom_sf"/>
</dbReference>
<dbReference type="Proteomes" id="UP000677054">
    <property type="component" value="Unassembled WGS sequence"/>
</dbReference>
<dbReference type="SMART" id="SM00369">
    <property type="entry name" value="LRR_TYP"/>
    <property type="match status" value="2"/>
</dbReference>
<evidence type="ECO:0000256" key="1">
    <source>
        <dbReference type="ARBA" id="ARBA00022614"/>
    </source>
</evidence>
<dbReference type="PANTHER" id="PTHR24373">
    <property type="entry name" value="SLIT RELATED LEUCINE-RICH REPEAT NEURONAL PROTEIN"/>
    <property type="match status" value="1"/>
</dbReference>
<keyword evidence="2" id="KW-0732">Signal</keyword>
<dbReference type="PANTHER" id="PTHR24373:SF275">
    <property type="entry name" value="TIR DOMAIN-CONTAINING PROTEIN"/>
    <property type="match status" value="1"/>
</dbReference>
<dbReference type="InterPro" id="IPR001611">
    <property type="entry name" value="Leu-rich_rpt"/>
</dbReference>
<name>A0A7R8XG54_9CRUS</name>
<gene>
    <name evidence="4" type="ORF">DSTB1V02_LOCUS6413</name>
</gene>
<evidence type="ECO:0000313" key="4">
    <source>
        <dbReference type="EMBL" id="CAD7246565.1"/>
    </source>
</evidence>
<keyword evidence="1" id="KW-0433">Leucine-rich repeat</keyword>
<evidence type="ECO:0000256" key="3">
    <source>
        <dbReference type="ARBA" id="ARBA00022737"/>
    </source>
</evidence>
<dbReference type="InterPro" id="IPR003591">
    <property type="entry name" value="Leu-rich_rpt_typical-subtyp"/>
</dbReference>
<dbReference type="OrthoDB" id="6374966at2759"/>
<organism evidence="4">
    <name type="scientific">Darwinula stevensoni</name>
    <dbReference type="NCBI Taxonomy" id="69355"/>
    <lineage>
        <taxon>Eukaryota</taxon>
        <taxon>Metazoa</taxon>
        <taxon>Ecdysozoa</taxon>
        <taxon>Arthropoda</taxon>
        <taxon>Crustacea</taxon>
        <taxon>Oligostraca</taxon>
        <taxon>Ostracoda</taxon>
        <taxon>Podocopa</taxon>
        <taxon>Podocopida</taxon>
        <taxon>Darwinulocopina</taxon>
        <taxon>Darwinuloidea</taxon>
        <taxon>Darwinulidae</taxon>
        <taxon>Darwinula</taxon>
    </lineage>
</organism>
<proteinExistence type="predicted"/>
<keyword evidence="3" id="KW-0677">Repeat</keyword>
<dbReference type="Gene3D" id="3.80.10.10">
    <property type="entry name" value="Ribonuclease Inhibitor"/>
    <property type="match status" value="1"/>
</dbReference>
<dbReference type="Pfam" id="PF00560">
    <property type="entry name" value="LRR_1"/>
    <property type="match status" value="2"/>
</dbReference>